<keyword evidence="3" id="KW-0547">Nucleotide-binding</keyword>
<dbReference type="Pfam" id="PF00294">
    <property type="entry name" value="PfkB"/>
    <property type="match status" value="1"/>
</dbReference>
<dbReference type="GO" id="GO:0005524">
    <property type="term" value="F:ATP binding"/>
    <property type="evidence" value="ECO:0007669"/>
    <property type="project" value="UniProtKB-KW"/>
</dbReference>
<dbReference type="AlphaFoldDB" id="A0A9D1XNK9"/>
<dbReference type="PANTHER" id="PTHR46566:SF1">
    <property type="entry name" value="1-PHOSPHOFRUCTOKINASE"/>
    <property type="match status" value="1"/>
</dbReference>
<name>A0A9D1XNK9_9FIRM</name>
<dbReference type="SUPFAM" id="SSF53613">
    <property type="entry name" value="Ribokinase-like"/>
    <property type="match status" value="1"/>
</dbReference>
<evidence type="ECO:0000256" key="3">
    <source>
        <dbReference type="ARBA" id="ARBA00022741"/>
    </source>
</evidence>
<dbReference type="InterPro" id="IPR011611">
    <property type="entry name" value="PfkB_dom"/>
</dbReference>
<evidence type="ECO:0000313" key="7">
    <source>
        <dbReference type="EMBL" id="HIX82833.1"/>
    </source>
</evidence>
<proteinExistence type="inferred from homology"/>
<sequence>MIYTITFNPSLDYLMYVNNFEDGETNRSFKEEIYPGGKGFNVSTILWRLNLPTTALGFIAGFTGQEIQKQLLKRGFNCDLCTLDNGMSRINVKLKSQVETEINGSGPDIPKDKITELFKKLEKLENGDILILAGSIPSSMPNDTYEQIMKLLENKDVAIVVDATNDLLKKVLPYHPFLIKPNQRELEELYQVTINSREDIIKYANKLQEQGAINVLVSLGKDGALLVDENKEVYYCPSAKGKLINS</sequence>
<dbReference type="PANTHER" id="PTHR46566">
    <property type="entry name" value="1-PHOSPHOFRUCTOKINASE-RELATED"/>
    <property type="match status" value="1"/>
</dbReference>
<gene>
    <name evidence="7" type="ORF">H9980_12830</name>
</gene>
<evidence type="ECO:0000256" key="4">
    <source>
        <dbReference type="ARBA" id="ARBA00022777"/>
    </source>
</evidence>
<dbReference type="GO" id="GO:0005829">
    <property type="term" value="C:cytosol"/>
    <property type="evidence" value="ECO:0007669"/>
    <property type="project" value="TreeGrafter"/>
</dbReference>
<evidence type="ECO:0000313" key="8">
    <source>
        <dbReference type="Proteomes" id="UP000886724"/>
    </source>
</evidence>
<dbReference type="Proteomes" id="UP000886724">
    <property type="component" value="Unassembled WGS sequence"/>
</dbReference>
<dbReference type="InterPro" id="IPR017583">
    <property type="entry name" value="Tagatose/fructose_Pkinase"/>
</dbReference>
<dbReference type="GO" id="GO:0008443">
    <property type="term" value="F:phosphofructokinase activity"/>
    <property type="evidence" value="ECO:0007669"/>
    <property type="project" value="TreeGrafter"/>
</dbReference>
<evidence type="ECO:0000256" key="2">
    <source>
        <dbReference type="ARBA" id="ARBA00022679"/>
    </source>
</evidence>
<dbReference type="CDD" id="cd01164">
    <property type="entry name" value="FruK_PfkB_like"/>
    <property type="match status" value="1"/>
</dbReference>
<reference evidence="7" key="1">
    <citation type="journal article" date="2021" name="PeerJ">
        <title>Extensive microbial diversity within the chicken gut microbiome revealed by metagenomics and culture.</title>
        <authorList>
            <person name="Gilroy R."/>
            <person name="Ravi A."/>
            <person name="Getino M."/>
            <person name="Pursley I."/>
            <person name="Horton D.L."/>
            <person name="Alikhan N.F."/>
            <person name="Baker D."/>
            <person name="Gharbi K."/>
            <person name="Hall N."/>
            <person name="Watson M."/>
            <person name="Adriaenssens E.M."/>
            <person name="Foster-Nyarko E."/>
            <person name="Jarju S."/>
            <person name="Secka A."/>
            <person name="Antonio M."/>
            <person name="Oren A."/>
            <person name="Chaudhuri R.R."/>
            <person name="La Ragione R."/>
            <person name="Hildebrand F."/>
            <person name="Pallen M.J."/>
        </authorList>
    </citation>
    <scope>NUCLEOTIDE SEQUENCE</scope>
    <source>
        <strain evidence="7">ChiGjej1B1-14440</strain>
    </source>
</reference>
<feature type="domain" description="Carbohydrate kinase PfkB" evidence="6">
    <location>
        <begin position="7"/>
        <end position="244"/>
    </location>
</feature>
<evidence type="ECO:0000256" key="5">
    <source>
        <dbReference type="ARBA" id="ARBA00022840"/>
    </source>
</evidence>
<dbReference type="EMBL" id="DXET01000291">
    <property type="protein sequence ID" value="HIX82833.1"/>
    <property type="molecule type" value="Genomic_DNA"/>
</dbReference>
<feature type="non-terminal residue" evidence="7">
    <location>
        <position position="246"/>
    </location>
</feature>
<evidence type="ECO:0000256" key="1">
    <source>
        <dbReference type="ARBA" id="ARBA00010688"/>
    </source>
</evidence>
<keyword evidence="5" id="KW-0067">ATP-binding</keyword>
<dbReference type="Gene3D" id="3.40.1190.20">
    <property type="match status" value="1"/>
</dbReference>
<dbReference type="InterPro" id="IPR029056">
    <property type="entry name" value="Ribokinase-like"/>
</dbReference>
<keyword evidence="2" id="KW-0808">Transferase</keyword>
<organism evidence="7 8">
    <name type="scientific">Candidatus Erysipelatoclostridium merdavium</name>
    <dbReference type="NCBI Taxonomy" id="2838566"/>
    <lineage>
        <taxon>Bacteria</taxon>
        <taxon>Bacillati</taxon>
        <taxon>Bacillota</taxon>
        <taxon>Erysipelotrichia</taxon>
        <taxon>Erysipelotrichales</taxon>
        <taxon>Erysipelotrichales incertae sedis</taxon>
    </lineage>
</organism>
<evidence type="ECO:0000259" key="6">
    <source>
        <dbReference type="Pfam" id="PF00294"/>
    </source>
</evidence>
<keyword evidence="4" id="KW-0418">Kinase</keyword>
<reference evidence="7" key="2">
    <citation type="submission" date="2021-04" db="EMBL/GenBank/DDBJ databases">
        <authorList>
            <person name="Gilroy R."/>
        </authorList>
    </citation>
    <scope>NUCLEOTIDE SEQUENCE</scope>
    <source>
        <strain evidence="7">ChiGjej1B1-14440</strain>
    </source>
</reference>
<comment type="caution">
    <text evidence="7">The sequence shown here is derived from an EMBL/GenBank/DDBJ whole genome shotgun (WGS) entry which is preliminary data.</text>
</comment>
<comment type="similarity">
    <text evidence="1">Belongs to the carbohydrate kinase PfkB family.</text>
</comment>
<accession>A0A9D1XNK9</accession>
<protein>
    <submittedName>
        <fullName evidence="7">1-phosphofructokinase</fullName>
    </submittedName>
</protein>
<dbReference type="NCBIfam" id="TIGR03168">
    <property type="entry name" value="1-PFK"/>
    <property type="match status" value="1"/>
</dbReference>